<evidence type="ECO:0000256" key="1">
    <source>
        <dbReference type="ARBA" id="ARBA00001974"/>
    </source>
</evidence>
<evidence type="ECO:0000256" key="3">
    <source>
        <dbReference type="ARBA" id="ARBA00022827"/>
    </source>
</evidence>
<feature type="domain" description="4Fe-4S ferredoxin-type" evidence="6">
    <location>
        <begin position="572"/>
        <end position="601"/>
    </location>
</feature>
<dbReference type="Gene3D" id="3.30.70.20">
    <property type="match status" value="1"/>
</dbReference>
<evidence type="ECO:0000256" key="2">
    <source>
        <dbReference type="ARBA" id="ARBA00022630"/>
    </source>
</evidence>
<dbReference type="HOGENOM" id="CLU_446812_0_0_7"/>
<dbReference type="AlphaFoldDB" id="M1WKX7"/>
<keyword evidence="5" id="KW-0408">Iron</keyword>
<proteinExistence type="predicted"/>
<dbReference type="EMBL" id="FO203427">
    <property type="protein sequence ID" value="CCH50366.1"/>
    <property type="molecule type" value="Genomic_DNA"/>
</dbReference>
<keyword evidence="8" id="KW-1185">Reference proteome</keyword>
<sequence>MSDQTETMEMPRAEMETDIVCVGFGPAAGGFLTTLTRGLMNDDGTPVAESKAMPGMPPQVICYERADDIGFGVSGVVTKGRSIKASFPDLDLSQIPMAHEVTEEKILYLKDPVGASRRPTAFKVADSLLGRWMKDDAYELPYIPSFLEKHPGMIFSLGQLNQWVGSNLMCTGMAQIWPSSPVAQPLMDGKAVKGVRMVDQGVEKDGTPGGGFMPGMDMKAALTVIADGPVGPVGQSLDQELGLPEGHHQREWAVGMKCVVDLPEGCDWKPGTVLHTIGYPEPEIFGFLYVYPGNVASLGIFVPSWFDNPVRTAYRYMQHWMLHPYLWKRLKGGTMRSWGAKTLAESGKAGEPFLVGDGFARIGEGSGSTNVLTGSGVDEAWATGVQLGEAVLDLLKEGKDFSRENLEATYVAKRRASWVEAEARVAEKSRDGFTKGVLRGFLGMGLTGLTNGMFSMPGKSVKPQDRIPTIEKYYKGYIDEDEIQEIRSECTRKGSSLHDALMDRVGWPEIPLDGTLLVSHQDALLMGGKVQANHGYGDHVRFADLQTCRTCREQVCVEACSGQAIYTNPEGGTPLFDREKCVHCGACMWNCSKSDPKGTERTNVKFRAGSGGLHSVEN</sequence>
<keyword evidence="4 5" id="KW-0560">Oxidoreductase</keyword>
<dbReference type="SUPFAM" id="SSF54373">
    <property type="entry name" value="FAD-linked reductases, C-terminal domain"/>
    <property type="match status" value="1"/>
</dbReference>
<comment type="function">
    <text evidence="5">Accepts electrons from ETF and reduces ubiquinone.</text>
</comment>
<keyword evidence="5" id="KW-0249">Electron transport</keyword>
<keyword evidence="5" id="KW-0479">Metal-binding</keyword>
<dbReference type="KEGG" id="dpi:BN4_20304"/>
<evidence type="ECO:0000256" key="4">
    <source>
        <dbReference type="ARBA" id="ARBA00023002"/>
    </source>
</evidence>
<dbReference type="GO" id="GO:0004174">
    <property type="term" value="F:electron-transferring-flavoprotein dehydrogenase activity"/>
    <property type="evidence" value="ECO:0007669"/>
    <property type="project" value="UniProtKB-UniRule"/>
</dbReference>
<keyword evidence="5" id="KW-0830">Ubiquinone</keyword>
<dbReference type="Gene3D" id="3.50.50.60">
    <property type="entry name" value="FAD/NAD(P)-binding domain"/>
    <property type="match status" value="1"/>
</dbReference>
<gene>
    <name evidence="7" type="ordered locus">BN4_20304</name>
</gene>
<keyword evidence="5" id="KW-0411">Iron-sulfur</keyword>
<evidence type="ECO:0000259" key="6">
    <source>
        <dbReference type="PROSITE" id="PS51379"/>
    </source>
</evidence>
<dbReference type="STRING" id="1322246.BN4_20304"/>
<dbReference type="InterPro" id="IPR040156">
    <property type="entry name" value="ETF-QO"/>
</dbReference>
<comment type="catalytic activity">
    <reaction evidence="5">
        <text>a ubiquinone + reduced [electron-transfer flavoprotein] = a ubiquinol + oxidized [electron-transfer flavoprotein] + H(+)</text>
        <dbReference type="Rhea" id="RHEA:24052"/>
        <dbReference type="Rhea" id="RHEA-COMP:9565"/>
        <dbReference type="Rhea" id="RHEA-COMP:9566"/>
        <dbReference type="Rhea" id="RHEA-COMP:10685"/>
        <dbReference type="Rhea" id="RHEA-COMP:10686"/>
        <dbReference type="ChEBI" id="CHEBI:15378"/>
        <dbReference type="ChEBI" id="CHEBI:16389"/>
        <dbReference type="ChEBI" id="CHEBI:17976"/>
        <dbReference type="ChEBI" id="CHEBI:57692"/>
        <dbReference type="ChEBI" id="CHEBI:58307"/>
        <dbReference type="EC" id="1.5.5.1"/>
    </reaction>
</comment>
<reference evidence="7 8" key="1">
    <citation type="journal article" date="2013" name="PLoS ONE">
        <title>The first genomic and proteomic characterization of a deep-sea sulfate reducer: insights into the piezophilic lifestyle of Desulfovibrio piezophilus.</title>
        <authorList>
            <person name="Pradel N."/>
            <person name="Ji B."/>
            <person name="Gimenez G."/>
            <person name="Talla E."/>
            <person name="Lenoble P."/>
            <person name="Garel M."/>
            <person name="Tamburini C."/>
            <person name="Fourquet P."/>
            <person name="Lebrun R."/>
            <person name="Bertin P."/>
            <person name="Denis Y."/>
            <person name="Pophillat M."/>
            <person name="Barbe V."/>
            <person name="Ollivier B."/>
            <person name="Dolla A."/>
        </authorList>
    </citation>
    <scope>NUCLEOTIDE SEQUENCE [LARGE SCALE GENOMIC DNA]</scope>
    <source>
        <strain evidence="8">DSM 10523 / SB164P1</strain>
    </source>
</reference>
<dbReference type="InterPro" id="IPR036188">
    <property type="entry name" value="FAD/NAD-bd_sf"/>
</dbReference>
<protein>
    <recommendedName>
        <fullName evidence="5">Electron transfer flavoprotein-ubiquinone oxidoreductase</fullName>
        <shortName evidence="5">ETF-QO</shortName>
        <ecNumber evidence="5">1.5.5.1</ecNumber>
    </recommendedName>
</protein>
<dbReference type="PROSITE" id="PS51379">
    <property type="entry name" value="4FE4S_FER_2"/>
    <property type="match status" value="1"/>
</dbReference>
<organism evidence="7 8">
    <name type="scientific">Pseudodesulfovibrio piezophilus (strain DSM 21447 / JCM 15486 / C1TLV30)</name>
    <name type="common">Desulfovibrio piezophilus</name>
    <dbReference type="NCBI Taxonomy" id="1322246"/>
    <lineage>
        <taxon>Bacteria</taxon>
        <taxon>Pseudomonadati</taxon>
        <taxon>Thermodesulfobacteriota</taxon>
        <taxon>Desulfovibrionia</taxon>
        <taxon>Desulfovibrionales</taxon>
        <taxon>Desulfovibrionaceae</taxon>
    </lineage>
</organism>
<dbReference type="Pfam" id="PF21162">
    <property type="entry name" value="ETFQO_UQ-bd"/>
    <property type="match status" value="1"/>
</dbReference>
<dbReference type="SUPFAM" id="SSF51905">
    <property type="entry name" value="FAD/NAD(P)-binding domain"/>
    <property type="match status" value="1"/>
</dbReference>
<comment type="cofactor">
    <cofactor evidence="5">
        <name>[4Fe-4S] cluster</name>
        <dbReference type="ChEBI" id="CHEBI:49883"/>
    </cofactor>
    <text evidence="5">Binds 1 [4Fe-4S] cluster.</text>
</comment>
<keyword evidence="3 5" id="KW-0274">FAD</keyword>
<dbReference type="Proteomes" id="UP000011724">
    <property type="component" value="Chromosome"/>
</dbReference>
<evidence type="ECO:0000313" key="8">
    <source>
        <dbReference type="Proteomes" id="UP000011724"/>
    </source>
</evidence>
<keyword evidence="2 5" id="KW-0285">Flavoprotein</keyword>
<keyword evidence="5" id="KW-0813">Transport</keyword>
<dbReference type="EC" id="1.5.5.1" evidence="5"/>
<dbReference type="PANTHER" id="PTHR10617:SF107">
    <property type="entry name" value="ELECTRON TRANSFER FLAVOPROTEIN-UBIQUINONE OXIDOREDUCTASE, MITOCHONDRIAL"/>
    <property type="match status" value="1"/>
</dbReference>
<dbReference type="RefSeq" id="WP_015416408.1">
    <property type="nucleotide sequence ID" value="NC_020409.1"/>
</dbReference>
<dbReference type="GO" id="GO:0046872">
    <property type="term" value="F:metal ion binding"/>
    <property type="evidence" value="ECO:0007669"/>
    <property type="project" value="UniProtKB-KW"/>
</dbReference>
<accession>M1WKX7</accession>
<dbReference type="InterPro" id="IPR049398">
    <property type="entry name" value="ETF-QO/FixC_UQ-bd"/>
</dbReference>
<evidence type="ECO:0000256" key="5">
    <source>
        <dbReference type="RuleBase" id="RU366068"/>
    </source>
</evidence>
<name>M1WKX7_PSEP2</name>
<dbReference type="InterPro" id="IPR017896">
    <property type="entry name" value="4Fe4S_Fe-S-bd"/>
</dbReference>
<evidence type="ECO:0000313" key="7">
    <source>
        <dbReference type="EMBL" id="CCH50366.1"/>
    </source>
</evidence>
<dbReference type="PATRIC" id="fig|879567.3.peg.3392"/>
<dbReference type="eggNOG" id="COG0644">
    <property type="taxonomic scope" value="Bacteria"/>
</dbReference>
<dbReference type="GO" id="GO:0051539">
    <property type="term" value="F:4 iron, 4 sulfur cluster binding"/>
    <property type="evidence" value="ECO:0007669"/>
    <property type="project" value="UniProtKB-UniRule"/>
</dbReference>
<dbReference type="SUPFAM" id="SSF54862">
    <property type="entry name" value="4Fe-4S ferredoxins"/>
    <property type="match status" value="1"/>
</dbReference>
<dbReference type="PANTHER" id="PTHR10617">
    <property type="entry name" value="ELECTRON TRANSFER FLAVOPROTEIN-UBIQUINONE OXIDOREDUCTASE"/>
    <property type="match status" value="1"/>
</dbReference>
<reference evidence="8" key="2">
    <citation type="journal article" date="2013" name="Stand. Genomic Sci.">
        <title>Complete genome sequence of Desulfocapsa sulfexigens, a marine deltaproteobacterium specialized in disproportionating inorganic sulfur compounds.</title>
        <authorList>
            <person name="Finster K.W."/>
            <person name="Kjeldsen K.U."/>
            <person name="Kube M."/>
            <person name="Reinhardt R."/>
            <person name="Mussmann M."/>
            <person name="Amann R."/>
            <person name="Schreiber L."/>
        </authorList>
    </citation>
    <scope>NUCLEOTIDE SEQUENCE [LARGE SCALE GENOMIC DNA]</scope>
    <source>
        <strain evidence="8">DSM 10523 / SB164P1</strain>
    </source>
</reference>
<dbReference type="eggNOG" id="COG1145">
    <property type="taxonomic scope" value="Bacteria"/>
</dbReference>
<comment type="cofactor">
    <cofactor evidence="1 5">
        <name>FAD</name>
        <dbReference type="ChEBI" id="CHEBI:57692"/>
    </cofactor>
</comment>